<dbReference type="PANTHER" id="PTHR13847">
    <property type="entry name" value="SARCOSINE DEHYDROGENASE-RELATED"/>
    <property type="match status" value="1"/>
</dbReference>
<keyword evidence="4" id="KW-1185">Reference proteome</keyword>
<dbReference type="Gene3D" id="3.30.9.10">
    <property type="entry name" value="D-Amino Acid Oxidase, subunit A, domain 2"/>
    <property type="match status" value="1"/>
</dbReference>
<dbReference type="RefSeq" id="WP_184868136.1">
    <property type="nucleotide sequence ID" value="NZ_BAAAWY010000016.1"/>
</dbReference>
<evidence type="ECO:0000313" key="3">
    <source>
        <dbReference type="EMBL" id="MBB5896493.1"/>
    </source>
</evidence>
<dbReference type="SUPFAM" id="SSF51971">
    <property type="entry name" value="Nucleotide-binding domain"/>
    <property type="match status" value="1"/>
</dbReference>
<accession>A0A7W9KQD2</accession>
<organism evidence="3 4">
    <name type="scientific">Kutzneria kofuensis</name>
    <dbReference type="NCBI Taxonomy" id="103725"/>
    <lineage>
        <taxon>Bacteria</taxon>
        <taxon>Bacillati</taxon>
        <taxon>Actinomycetota</taxon>
        <taxon>Actinomycetes</taxon>
        <taxon>Pseudonocardiales</taxon>
        <taxon>Pseudonocardiaceae</taxon>
        <taxon>Kutzneria</taxon>
    </lineage>
</organism>
<dbReference type="PANTHER" id="PTHR13847:SF289">
    <property type="entry name" value="GLYCINE OXIDASE"/>
    <property type="match status" value="1"/>
</dbReference>
<comment type="caution">
    <text evidence="3">The sequence shown here is derived from an EMBL/GenBank/DDBJ whole genome shotgun (WGS) entry which is preliminary data.</text>
</comment>
<evidence type="ECO:0000259" key="2">
    <source>
        <dbReference type="Pfam" id="PF01266"/>
    </source>
</evidence>
<dbReference type="SUPFAM" id="SSF54373">
    <property type="entry name" value="FAD-linked reductases, C-terminal domain"/>
    <property type="match status" value="1"/>
</dbReference>
<feature type="domain" description="FAD dependent oxidoreductase" evidence="2">
    <location>
        <begin position="9"/>
        <end position="347"/>
    </location>
</feature>
<dbReference type="AlphaFoldDB" id="A0A7W9KQD2"/>
<sequence length="356" mass="36441">MTSPTPGADVVVIGSGVVGLTIAWLLALRGAEVTVLDAAAPGSGASHAAQGELVPPGPELESCFRRSLELYARLAEQTGMPWDSEPIGSLLLSVPGDGAAAGGSTGSRDLVGAEYVSGPALRVLEPAVGPCVESAWLLAEGRRIEPAAVLTALARAGQEAGAVLRTGVGPLRLEQGAGEGWVAVGESGTRVAARQMVVAAGLGSAALLAPHGIHVPLTGVRGRVLVTEPVPPLLRRVLAEEVVSAPCSVALLAHQTRSGRLVLGGSWYPQDEPEPDDLSDRILTRARRLLPAIGHPRTVVERRGLRPTLPDRRPVVDRLAPGLFGCFGHGGEGYIAGPGTAERLADLVTAGTASTA</sequence>
<dbReference type="GO" id="GO:0016491">
    <property type="term" value="F:oxidoreductase activity"/>
    <property type="evidence" value="ECO:0007669"/>
    <property type="project" value="UniProtKB-KW"/>
</dbReference>
<gene>
    <name evidence="3" type="ORF">BJ998_007689</name>
</gene>
<evidence type="ECO:0000256" key="1">
    <source>
        <dbReference type="ARBA" id="ARBA00023002"/>
    </source>
</evidence>
<dbReference type="GO" id="GO:0005737">
    <property type="term" value="C:cytoplasm"/>
    <property type="evidence" value="ECO:0007669"/>
    <property type="project" value="TreeGrafter"/>
</dbReference>
<dbReference type="InterPro" id="IPR006076">
    <property type="entry name" value="FAD-dep_OxRdtase"/>
</dbReference>
<dbReference type="InterPro" id="IPR036188">
    <property type="entry name" value="FAD/NAD-bd_sf"/>
</dbReference>
<proteinExistence type="predicted"/>
<dbReference type="Pfam" id="PF01266">
    <property type="entry name" value="DAO"/>
    <property type="match status" value="1"/>
</dbReference>
<reference evidence="3 4" key="1">
    <citation type="submission" date="2020-08" db="EMBL/GenBank/DDBJ databases">
        <title>Sequencing the genomes of 1000 actinobacteria strains.</title>
        <authorList>
            <person name="Klenk H.-P."/>
        </authorList>
    </citation>
    <scope>NUCLEOTIDE SEQUENCE [LARGE SCALE GENOMIC DNA]</scope>
    <source>
        <strain evidence="3 4">DSM 43851</strain>
    </source>
</reference>
<protein>
    <submittedName>
        <fullName evidence="3">Glycine/D-amino acid oxidase-like deaminating enzyme</fullName>
    </submittedName>
</protein>
<evidence type="ECO:0000313" key="4">
    <source>
        <dbReference type="Proteomes" id="UP000585638"/>
    </source>
</evidence>
<dbReference type="Proteomes" id="UP000585638">
    <property type="component" value="Unassembled WGS sequence"/>
</dbReference>
<dbReference type="EMBL" id="JACHIR010000001">
    <property type="protein sequence ID" value="MBB5896493.1"/>
    <property type="molecule type" value="Genomic_DNA"/>
</dbReference>
<dbReference type="Gene3D" id="3.50.50.60">
    <property type="entry name" value="FAD/NAD(P)-binding domain"/>
    <property type="match status" value="1"/>
</dbReference>
<keyword evidence="1" id="KW-0560">Oxidoreductase</keyword>
<name>A0A7W9KQD2_9PSEU</name>